<feature type="domain" description="Glycosyltransferase 2-like" evidence="1">
    <location>
        <begin position="4"/>
        <end position="166"/>
    </location>
</feature>
<dbReference type="Gene3D" id="3.90.550.10">
    <property type="entry name" value="Spore Coat Polysaccharide Biosynthesis Protein SpsA, Chain A"/>
    <property type="match status" value="1"/>
</dbReference>
<name>I0AP65_IGNAJ</name>
<evidence type="ECO:0000259" key="1">
    <source>
        <dbReference type="Pfam" id="PF00535"/>
    </source>
</evidence>
<dbReference type="KEGG" id="ial:IALB_3069"/>
<dbReference type="Proteomes" id="UP000007394">
    <property type="component" value="Chromosome"/>
</dbReference>
<dbReference type="EMBL" id="CP003418">
    <property type="protein sequence ID" value="AFH50772.1"/>
    <property type="molecule type" value="Genomic_DNA"/>
</dbReference>
<gene>
    <name evidence="2" type="ordered locus">IALB_3069</name>
</gene>
<dbReference type="InterPro" id="IPR001173">
    <property type="entry name" value="Glyco_trans_2-like"/>
</dbReference>
<dbReference type="InterPro" id="IPR029044">
    <property type="entry name" value="Nucleotide-diphossugar_trans"/>
</dbReference>
<keyword evidence="2" id="KW-0808">Transferase</keyword>
<reference evidence="2 3" key="1">
    <citation type="journal article" date="2012" name="Front. Microbiol.">
        <title>Complete genome of Ignavibacterium album, a metabolically versatile, flagellated, facultative anaerobe from the phylum Chlorobi.</title>
        <authorList>
            <person name="Liu Z."/>
            <person name="Frigaard N.-U."/>
            <person name="Vogl K."/>
            <person name="Iino T."/>
            <person name="Ohkuma M."/>
            <person name="Overmann J."/>
            <person name="Bryant D.A."/>
        </authorList>
    </citation>
    <scope>NUCLEOTIDE SEQUENCE [LARGE SCALE GENOMIC DNA]</scope>
    <source>
        <strain evidence="3">DSM 19864 / JCM 16511 / NBRC 101810 / Mat9-16</strain>
    </source>
</reference>
<dbReference type="PANTHER" id="PTHR22916:SF3">
    <property type="entry name" value="UDP-GLCNAC:BETAGAL BETA-1,3-N-ACETYLGLUCOSAMINYLTRANSFERASE-LIKE PROTEIN 1"/>
    <property type="match status" value="1"/>
</dbReference>
<accession>I0AP65</accession>
<dbReference type="OrthoDB" id="9788101at2"/>
<dbReference type="CDD" id="cd06433">
    <property type="entry name" value="GT_2_WfgS_like"/>
    <property type="match status" value="1"/>
</dbReference>
<proteinExistence type="predicted"/>
<dbReference type="PANTHER" id="PTHR22916">
    <property type="entry name" value="GLYCOSYLTRANSFERASE"/>
    <property type="match status" value="1"/>
</dbReference>
<evidence type="ECO:0000313" key="2">
    <source>
        <dbReference type="EMBL" id="AFH50772.1"/>
    </source>
</evidence>
<dbReference type="AlphaFoldDB" id="I0AP65"/>
<sequence length="268" mass="31454">MKISVITPTYNSEKTIASNINSIVAQTYENFEQIIVDNLSSDSTLTITKEIYSKNNCTEKLIIISEKDEGIADAFNKGISKATGDIVTILNSDDSYFYFNLFKDVIKIFEEKKVLFVHGDILFKDRKFGTNLRRPLMCDIRIAMPFNHPTMFFKKDIFKEIGLFDKSFRYSMDFEFICRLIQKYDLGKVGYYFDANPMVVMRAGGASWNNEIKSIKETKRALKKHNLWNLKSFYHYSIRIIRTYLKKVFAKLGLNFIVKLWRKFKWSK</sequence>
<dbReference type="SUPFAM" id="SSF53448">
    <property type="entry name" value="Nucleotide-diphospho-sugar transferases"/>
    <property type="match status" value="1"/>
</dbReference>
<dbReference type="GO" id="GO:0016758">
    <property type="term" value="F:hexosyltransferase activity"/>
    <property type="evidence" value="ECO:0007669"/>
    <property type="project" value="UniProtKB-ARBA"/>
</dbReference>
<dbReference type="RefSeq" id="WP_014561908.1">
    <property type="nucleotide sequence ID" value="NC_017464.1"/>
</dbReference>
<protein>
    <submittedName>
        <fullName evidence="2">Glycosyltransferase</fullName>
    </submittedName>
</protein>
<dbReference type="STRING" id="945713.IALB_3069"/>
<evidence type="ECO:0000313" key="3">
    <source>
        <dbReference type="Proteomes" id="UP000007394"/>
    </source>
</evidence>
<dbReference type="Pfam" id="PF00535">
    <property type="entry name" value="Glycos_transf_2"/>
    <property type="match status" value="1"/>
</dbReference>
<organism evidence="2 3">
    <name type="scientific">Ignavibacterium album (strain DSM 19864 / JCM 16511 / NBRC 101810 / Mat9-16)</name>
    <dbReference type="NCBI Taxonomy" id="945713"/>
    <lineage>
        <taxon>Bacteria</taxon>
        <taxon>Pseudomonadati</taxon>
        <taxon>Ignavibacteriota</taxon>
        <taxon>Ignavibacteria</taxon>
        <taxon>Ignavibacteriales</taxon>
        <taxon>Ignavibacteriaceae</taxon>
        <taxon>Ignavibacterium</taxon>
    </lineage>
</organism>
<keyword evidence="3" id="KW-1185">Reference proteome</keyword>
<dbReference type="eggNOG" id="COG1215">
    <property type="taxonomic scope" value="Bacteria"/>
</dbReference>
<dbReference type="HOGENOM" id="CLU_025996_21_1_10"/>